<proteinExistence type="predicted"/>
<dbReference type="OrthoDB" id="3230271at2759"/>
<name>A0A0B7FB66_THACB</name>
<dbReference type="Proteomes" id="UP000059188">
    <property type="component" value="Unassembled WGS sequence"/>
</dbReference>
<evidence type="ECO:0000313" key="2">
    <source>
        <dbReference type="Proteomes" id="UP000059188"/>
    </source>
</evidence>
<gene>
    <name evidence="1" type="ORF">RSOLAG1IB_11375</name>
</gene>
<accession>A0A0B7FB66</accession>
<keyword evidence="2" id="KW-1185">Reference proteome</keyword>
<reference evidence="1 2" key="1">
    <citation type="submission" date="2014-11" db="EMBL/GenBank/DDBJ databases">
        <authorList>
            <person name="Wibberg Daniel"/>
        </authorList>
    </citation>
    <scope>NUCLEOTIDE SEQUENCE [LARGE SCALE GENOMIC DNA]</scope>
    <source>
        <strain evidence="1">Rhizoctonia solani AG1-IB 7/3/14</strain>
    </source>
</reference>
<dbReference type="EMBL" id="LN679224">
    <property type="protein sequence ID" value="CEL53443.1"/>
    <property type="molecule type" value="Genomic_DNA"/>
</dbReference>
<sequence>MPAMSIATAPNGYYILPAFSTYRNDIPVLPDTGIVEANHIRDLYYVYANRHNDHCSPYSERHPDPLERRIHAYPDIEVATYDDGYPAQWYLGIDLAHALHGAYHHALQVFGDAVQPVGWNRHQPWAEYDYASKLAEIGFPFIPKPINFTEVVYNFPFDTFHELQHVAHHNNFYAMCLVATALMVDAVKHNHFSNIAHVGYIRGSPGFVAAHRFWCRLNGHPVEDHSEDDLSDAGFPLEAHEVVNEPVALAASTTEESTPPSLDEFAERSFDWEEWGLERPNSLEFDSLGPQFADPSIALAFAHLQISEPAVSGQPLSEEDVAELGRRLEEIALRQSAAREPTGWGIDVAQPVWEWPGEPPANYEELGSPQWPAPHTPTEPWISCDCEGEGLVLDDTEMGFDIGGGIEISLNHVIQTRRAAAV</sequence>
<organism evidence="1 2">
    <name type="scientific">Thanatephorus cucumeris (strain AG1-IB / isolate 7/3/14)</name>
    <name type="common">Lettuce bottom rot fungus</name>
    <name type="synonym">Rhizoctonia solani</name>
    <dbReference type="NCBI Taxonomy" id="1108050"/>
    <lineage>
        <taxon>Eukaryota</taxon>
        <taxon>Fungi</taxon>
        <taxon>Dikarya</taxon>
        <taxon>Basidiomycota</taxon>
        <taxon>Agaricomycotina</taxon>
        <taxon>Agaricomycetes</taxon>
        <taxon>Cantharellales</taxon>
        <taxon>Ceratobasidiaceae</taxon>
        <taxon>Rhizoctonia</taxon>
        <taxon>Rhizoctonia solani AG-1</taxon>
    </lineage>
</organism>
<protein>
    <submittedName>
        <fullName evidence="1">Uncharacterized protein</fullName>
    </submittedName>
</protein>
<evidence type="ECO:0000313" key="1">
    <source>
        <dbReference type="EMBL" id="CEL53443.1"/>
    </source>
</evidence>
<dbReference type="AlphaFoldDB" id="A0A0B7FB66"/>